<protein>
    <submittedName>
        <fullName evidence="2">Uncharacterized protein</fullName>
    </submittedName>
</protein>
<feature type="compositionally biased region" description="Pro residues" evidence="1">
    <location>
        <begin position="327"/>
        <end position="339"/>
    </location>
</feature>
<feature type="compositionally biased region" description="Basic and acidic residues" evidence="1">
    <location>
        <begin position="734"/>
        <end position="745"/>
    </location>
</feature>
<feature type="compositionally biased region" description="Polar residues" evidence="1">
    <location>
        <begin position="395"/>
        <end position="409"/>
    </location>
</feature>
<feature type="compositionally biased region" description="Basic and acidic residues" evidence="1">
    <location>
        <begin position="553"/>
        <end position="568"/>
    </location>
</feature>
<feature type="compositionally biased region" description="Pro residues" evidence="1">
    <location>
        <begin position="1"/>
        <end position="10"/>
    </location>
</feature>
<comment type="caution">
    <text evidence="2">The sequence shown here is derived from an EMBL/GenBank/DDBJ whole genome shotgun (WGS) entry which is preliminary data.</text>
</comment>
<reference evidence="2 3" key="1">
    <citation type="submission" date="2019-02" db="EMBL/GenBank/DDBJ databases">
        <title>Genome sequencing of the rare red list fungi Antrodiella citrinella (Flaviporus citrinellus).</title>
        <authorList>
            <person name="Buettner E."/>
            <person name="Kellner H."/>
        </authorList>
    </citation>
    <scope>NUCLEOTIDE SEQUENCE [LARGE SCALE GENOMIC DNA]</scope>
    <source>
        <strain evidence="2 3">DSM 108506</strain>
    </source>
</reference>
<organism evidence="2 3">
    <name type="scientific">Antrodiella citrinella</name>
    <dbReference type="NCBI Taxonomy" id="2447956"/>
    <lineage>
        <taxon>Eukaryota</taxon>
        <taxon>Fungi</taxon>
        <taxon>Dikarya</taxon>
        <taxon>Basidiomycota</taxon>
        <taxon>Agaricomycotina</taxon>
        <taxon>Agaricomycetes</taxon>
        <taxon>Polyporales</taxon>
        <taxon>Steccherinaceae</taxon>
        <taxon>Antrodiella</taxon>
    </lineage>
</organism>
<sequence length="948" mass="103249">MARPSPPKLSSPPNTTLPTSPTQAISPTAAHESQFIPRKEFIPNHRITSTFCLLALSGPHFIRLYNFPSVVVTALRRLLEQHNLISSFKEDTQRHFYEFTLEGKPWANSKSIKSEKLLIDVLAVVFYFGYAFLSTIDYGREQDDRMVLSFSKPLILPASSPSIPLPNASAISLHQPIRTPFAISFVSQTIMRVIGPPLHSTPAVLAAVRGTWPRGVLNEQKVGDATYEFKLKGYRWFQEDTFATDSLTHILGLLSALDHEGFILLTSLSLINRSRVKDLWVFTGEVEETHPDSRSPTPNDSLLELKREITPQKYATGGAALQSLVPGHPPSPNARPLPSAPTGNGHTQQHGRSISDTIPATSSPLKPKSTTSPFMKAPLSLLRKPSPKALARQASVRSQTTENAVSPEQSPRIPPSVMDMTGIGAGLRRSSDDQRTPDIFYSTSGRPYGESPTSGFPFHTMPKASQMYPPPSILTTPHGRINVPGNRRSSLPVTPSPQDRSPTTRSPSSQQPPSPYRPRRSSTPPALSQVLPPGINVQIPSPIIATLSTQRKMNGDVEHRDPAERDPPTDAPRPPTPHLLNPGVFRDSAFSSSTTDRQSYNEIPIAWTGRDNVDSRDNSRSPKEREEKDRHGAQKKDEMTRSRSGQGRPEMNRAPSTGPLPPGAWSSSRGGPDDVVKTSQSNNTSTSNSFPLPPTIKEQPSQEYDVMAAMLKTNGQPTPNKLEGTVQTMSPERVSPRGEGMRKSEAASTGLMPTQGSGSLGKSTRSTPASTPGVEKDVREHHHHRAGVPARKETSTSGWVMVNVEGKEGKAGRPGPHGRSSSEPHISSRGTSKLPRPLNDPTAAAPSSMSAAAKTIVMIDAVETAREREEKAAGSPFKRLWGRATGSPDPKKSATPTTLTPVSSRKKGDEMPKLQASYSDERESRPRRRGGVPPTSVRKPTDKRLSMD</sequence>
<feature type="compositionally biased region" description="Polar residues" evidence="1">
    <location>
        <begin position="894"/>
        <end position="903"/>
    </location>
</feature>
<keyword evidence="3" id="KW-1185">Reference proteome</keyword>
<name>A0A4S4N4M7_9APHY</name>
<feature type="region of interest" description="Disordered" evidence="1">
    <location>
        <begin position="865"/>
        <end position="948"/>
    </location>
</feature>
<proteinExistence type="predicted"/>
<feature type="compositionally biased region" description="Low complexity" evidence="1">
    <location>
        <begin position="11"/>
        <end position="22"/>
    </location>
</feature>
<feature type="compositionally biased region" description="Low complexity" evidence="1">
    <location>
        <begin position="678"/>
        <end position="689"/>
    </location>
</feature>
<dbReference type="OrthoDB" id="3358646at2759"/>
<dbReference type="PANTHER" id="PTHR38696:SF1">
    <property type="entry name" value="MEDIATOR OF RNA POLYMERASE II TRANSCRIPTION SUBUNIT 13"/>
    <property type="match status" value="1"/>
</dbReference>
<dbReference type="PANTHER" id="PTHR38696">
    <property type="entry name" value="MEDIATOR OF RNA POLYMERASE II TRANSCRIPTION SUBUNIT 13"/>
    <property type="match status" value="1"/>
</dbReference>
<feature type="compositionally biased region" description="Basic and acidic residues" evidence="1">
    <location>
        <begin position="939"/>
        <end position="948"/>
    </location>
</feature>
<feature type="compositionally biased region" description="Low complexity" evidence="1">
    <location>
        <begin position="843"/>
        <end position="852"/>
    </location>
</feature>
<feature type="compositionally biased region" description="Low complexity" evidence="1">
    <location>
        <begin position="359"/>
        <end position="373"/>
    </location>
</feature>
<evidence type="ECO:0000313" key="3">
    <source>
        <dbReference type="Proteomes" id="UP000308730"/>
    </source>
</evidence>
<feature type="compositionally biased region" description="Basic and acidic residues" evidence="1">
    <location>
        <begin position="611"/>
        <end position="641"/>
    </location>
</feature>
<evidence type="ECO:0000313" key="2">
    <source>
        <dbReference type="EMBL" id="THH34012.1"/>
    </source>
</evidence>
<evidence type="ECO:0000256" key="1">
    <source>
        <dbReference type="SAM" id="MobiDB-lite"/>
    </source>
</evidence>
<dbReference type="EMBL" id="SGPM01000001">
    <property type="protein sequence ID" value="THH34012.1"/>
    <property type="molecule type" value="Genomic_DNA"/>
</dbReference>
<feature type="compositionally biased region" description="Polar residues" evidence="1">
    <location>
        <begin position="751"/>
        <end position="770"/>
    </location>
</feature>
<feature type="region of interest" description="Disordered" evidence="1">
    <location>
        <begin position="1"/>
        <end position="28"/>
    </location>
</feature>
<dbReference type="Proteomes" id="UP000308730">
    <property type="component" value="Unassembled WGS sequence"/>
</dbReference>
<dbReference type="AlphaFoldDB" id="A0A4S4N4M7"/>
<feature type="compositionally biased region" description="Polar residues" evidence="1">
    <location>
        <begin position="589"/>
        <end position="601"/>
    </location>
</feature>
<feature type="compositionally biased region" description="Polar residues" evidence="1">
    <location>
        <begin position="341"/>
        <end position="358"/>
    </location>
</feature>
<gene>
    <name evidence="2" type="ORF">EUX98_g25</name>
</gene>
<feature type="region of interest" description="Disordered" evidence="1">
    <location>
        <begin position="551"/>
        <end position="852"/>
    </location>
</feature>
<feature type="compositionally biased region" description="Polar residues" evidence="1">
    <location>
        <begin position="713"/>
        <end position="730"/>
    </location>
</feature>
<feature type="compositionally biased region" description="Polar residues" evidence="1">
    <location>
        <begin position="819"/>
        <end position="831"/>
    </location>
</feature>
<feature type="compositionally biased region" description="Low complexity" evidence="1">
    <location>
        <begin position="496"/>
        <end position="509"/>
    </location>
</feature>
<accession>A0A4S4N4M7</accession>
<feature type="region of interest" description="Disordered" evidence="1">
    <location>
        <begin position="321"/>
        <end position="536"/>
    </location>
</feature>